<evidence type="ECO:0000313" key="1">
    <source>
        <dbReference type="EMBL" id="AXI99947.1"/>
    </source>
</evidence>
<accession>A0A345UHJ6</accession>
<proteinExistence type="predicted"/>
<keyword evidence="2" id="KW-1185">Reference proteome</keyword>
<dbReference type="RefSeq" id="WP_124245502.1">
    <property type="nucleotide sequence ID" value="NZ_CP027806.1"/>
</dbReference>
<dbReference type="EMBL" id="CP027806">
    <property type="protein sequence ID" value="AXI99947.1"/>
    <property type="molecule type" value="Genomic_DNA"/>
</dbReference>
<dbReference type="KEGG" id="cprv:CYPRO_0664"/>
<dbReference type="AlphaFoldDB" id="A0A345UHJ6"/>
<protein>
    <submittedName>
        <fullName evidence="1">Uncharacterized protein</fullName>
    </submittedName>
</protein>
<name>A0A345UHJ6_9BACT</name>
<organism evidence="1 2">
    <name type="scientific">Cyclonatronum proteinivorum</name>
    <dbReference type="NCBI Taxonomy" id="1457365"/>
    <lineage>
        <taxon>Bacteria</taxon>
        <taxon>Pseudomonadati</taxon>
        <taxon>Balneolota</taxon>
        <taxon>Balneolia</taxon>
        <taxon>Balneolales</taxon>
        <taxon>Cyclonatronaceae</taxon>
        <taxon>Cyclonatronum</taxon>
    </lineage>
</organism>
<reference evidence="1 2" key="1">
    <citation type="submission" date="2018-03" db="EMBL/GenBank/DDBJ databases">
        <title>Phenotypic and genomic properties of Cyclonatronum proteinivorum gen. nov., sp. nov., a haloalkaliphilic bacteroidete from soda lakes possessing Na+-translocating rhodopsin.</title>
        <authorList>
            <person name="Toshchakov S.V."/>
            <person name="Korzhenkov A."/>
            <person name="Samarov N.I."/>
            <person name="Kublanov I.V."/>
            <person name="Muntyan M.S."/>
            <person name="Sorokin D.Y."/>
        </authorList>
    </citation>
    <scope>NUCLEOTIDE SEQUENCE [LARGE SCALE GENOMIC DNA]</scope>
    <source>
        <strain evidence="1 2">Omega</strain>
    </source>
</reference>
<evidence type="ECO:0000313" key="2">
    <source>
        <dbReference type="Proteomes" id="UP000254808"/>
    </source>
</evidence>
<dbReference type="Proteomes" id="UP000254808">
    <property type="component" value="Chromosome"/>
</dbReference>
<sequence>MLQIKNIKNECIKCFQLFFILVLLGFIPGKECFAHNRDIISEINNVTNSSYGSSASNSLEKLLSYAELYRLSYYYFLELSLYYITSDYEDTNTNELQVGKRMNAFLNKNQSHDLEFPASWFVDSSDIPNCSNVEKYLSAYVCSIFAQLHSKDDVMDSNEIRKILTQISSTSRAQLLDEINEASDLYSLDTLLSKWADMYHAYWVAYYQLARKYAFEMLNTVDSFEYTIAAYALRELTFFESKSYQGSDILYQMVVNLGRVFATNSACGETEEQLVTDMLSEYQAIGLSYAVGYALHYCNADRMSGLFLTKLEQLFNLMRERSQFTMNQRQTMLQAIYLLDKNLAAELFRNYVQRINALDQAQNDRVAAVLFSALNLYQENADMRSDSRLLIERLLRTNPEFGRLFLVLQLATLPPDDVPNQIIRYEQ</sequence>
<gene>
    <name evidence="1" type="ORF">CYPRO_0664</name>
</gene>